<dbReference type="PANTHER" id="PTHR43464:SF19">
    <property type="entry name" value="UBIQUINONE BIOSYNTHESIS O-METHYLTRANSFERASE, MITOCHONDRIAL"/>
    <property type="match status" value="1"/>
</dbReference>
<evidence type="ECO:0000256" key="2">
    <source>
        <dbReference type="ARBA" id="ARBA00022679"/>
    </source>
</evidence>
<comment type="catalytic activity">
    <reaction evidence="5">
        <text>a 3,4-dihydroxy-5-(all-trans-polyprenyl)benzoate + S-adenosyl-L-methionine = a 4-hydroxy-3-methoxy-5-(all-trans-polyprenyl)benzoate + S-adenosyl-L-homocysteine + H(+)</text>
        <dbReference type="Rhea" id="RHEA:44452"/>
        <dbReference type="Rhea" id="RHEA-COMP:10930"/>
        <dbReference type="Rhea" id="RHEA-COMP:10931"/>
        <dbReference type="ChEBI" id="CHEBI:15378"/>
        <dbReference type="ChEBI" id="CHEBI:57856"/>
        <dbReference type="ChEBI" id="CHEBI:59789"/>
        <dbReference type="ChEBI" id="CHEBI:64694"/>
        <dbReference type="ChEBI" id="CHEBI:84443"/>
        <dbReference type="EC" id="2.1.1.114"/>
    </reaction>
</comment>
<accession>A0A2P2K3V0</accession>
<comment type="catalytic activity">
    <reaction evidence="5">
        <text>a 3-demethylubiquinone + S-adenosyl-L-methionine = a ubiquinone + S-adenosyl-L-homocysteine</text>
        <dbReference type="Rhea" id="RHEA:81215"/>
        <dbReference type="Rhea" id="RHEA-COMP:9565"/>
        <dbReference type="Rhea" id="RHEA-COMP:19654"/>
        <dbReference type="ChEBI" id="CHEBI:16389"/>
        <dbReference type="ChEBI" id="CHEBI:57856"/>
        <dbReference type="ChEBI" id="CHEBI:59789"/>
        <dbReference type="ChEBI" id="CHEBI:231825"/>
    </reaction>
</comment>
<feature type="binding site" evidence="5">
    <location>
        <position position="162"/>
    </location>
    <ligand>
        <name>S-adenosyl-L-methionine</name>
        <dbReference type="ChEBI" id="CHEBI:59789"/>
    </ligand>
</feature>
<dbReference type="NCBIfam" id="TIGR01983">
    <property type="entry name" value="UbiG"/>
    <property type="match status" value="1"/>
</dbReference>
<keyword evidence="1 5" id="KW-0489">Methyltransferase</keyword>
<feature type="binding site" evidence="5">
    <location>
        <position position="141"/>
    </location>
    <ligand>
        <name>S-adenosyl-L-methionine</name>
        <dbReference type="ChEBI" id="CHEBI:59789"/>
    </ligand>
</feature>
<dbReference type="EC" id="2.1.1.64" evidence="5"/>
<keyword evidence="5" id="KW-0999">Mitochondrion inner membrane</keyword>
<keyword evidence="4 5" id="KW-0949">S-adenosyl-L-methionine</keyword>
<dbReference type="CDD" id="cd02440">
    <property type="entry name" value="AdoMet_MTases"/>
    <property type="match status" value="1"/>
</dbReference>
<evidence type="ECO:0000256" key="1">
    <source>
        <dbReference type="ARBA" id="ARBA00022603"/>
    </source>
</evidence>
<keyword evidence="5" id="KW-0460">Magnesium</keyword>
<evidence type="ECO:0000256" key="3">
    <source>
        <dbReference type="ARBA" id="ARBA00022688"/>
    </source>
</evidence>
<comment type="subunit">
    <text evidence="5">Component of a multi-subunit COQ enzyme complex.</text>
</comment>
<reference evidence="6" key="1">
    <citation type="submission" date="2018-02" db="EMBL/GenBank/DDBJ databases">
        <title>Rhizophora mucronata_Transcriptome.</title>
        <authorList>
            <person name="Meera S.P."/>
            <person name="Sreeshan A."/>
            <person name="Augustine A."/>
        </authorList>
    </citation>
    <scope>NUCLEOTIDE SEQUENCE</scope>
    <source>
        <tissue evidence="6">Leaf</tissue>
    </source>
</reference>
<dbReference type="GO" id="GO:0032259">
    <property type="term" value="P:methylation"/>
    <property type="evidence" value="ECO:0007669"/>
    <property type="project" value="UniProtKB-KW"/>
</dbReference>
<gene>
    <name evidence="5" type="primary">COQ3</name>
</gene>
<feature type="binding site" evidence="5">
    <location>
        <position position="212"/>
    </location>
    <ligand>
        <name>Mg(2+)</name>
        <dbReference type="ChEBI" id="CHEBI:18420"/>
    </ligand>
</feature>
<comment type="pathway">
    <text evidence="5">Cofactor biosynthesis; ubiquinone biosynthesis.</text>
</comment>
<organism evidence="6">
    <name type="scientific">Rhizophora mucronata</name>
    <name type="common">Asiatic mangrove</name>
    <dbReference type="NCBI Taxonomy" id="61149"/>
    <lineage>
        <taxon>Eukaryota</taxon>
        <taxon>Viridiplantae</taxon>
        <taxon>Streptophyta</taxon>
        <taxon>Embryophyta</taxon>
        <taxon>Tracheophyta</taxon>
        <taxon>Spermatophyta</taxon>
        <taxon>Magnoliopsida</taxon>
        <taxon>eudicotyledons</taxon>
        <taxon>Gunneridae</taxon>
        <taxon>Pentapetalae</taxon>
        <taxon>rosids</taxon>
        <taxon>fabids</taxon>
        <taxon>Malpighiales</taxon>
        <taxon>Rhizophoraceae</taxon>
        <taxon>Rhizophora</taxon>
    </lineage>
</organism>
<dbReference type="Pfam" id="PF13489">
    <property type="entry name" value="Methyltransf_23"/>
    <property type="match status" value="1"/>
</dbReference>
<dbReference type="EMBL" id="GGEC01019916">
    <property type="protein sequence ID" value="MBX00400.1"/>
    <property type="molecule type" value="Transcribed_RNA"/>
</dbReference>
<comment type="catalytic activity">
    <reaction evidence="5">
        <text>a 3-demethylubiquinol + S-adenosyl-L-methionine = a ubiquinol + S-adenosyl-L-homocysteine + H(+)</text>
        <dbReference type="Rhea" id="RHEA:44380"/>
        <dbReference type="Rhea" id="RHEA-COMP:9566"/>
        <dbReference type="Rhea" id="RHEA-COMP:10914"/>
        <dbReference type="ChEBI" id="CHEBI:15378"/>
        <dbReference type="ChEBI" id="CHEBI:17976"/>
        <dbReference type="ChEBI" id="CHEBI:57856"/>
        <dbReference type="ChEBI" id="CHEBI:59789"/>
        <dbReference type="ChEBI" id="CHEBI:84422"/>
        <dbReference type="EC" id="2.1.1.64"/>
    </reaction>
</comment>
<feature type="binding site" evidence="5">
    <location>
        <position position="207"/>
    </location>
    <ligand>
        <name>S-adenosyl-L-methionine</name>
        <dbReference type="ChEBI" id="CHEBI:59789"/>
    </ligand>
</feature>
<protein>
    <recommendedName>
        <fullName evidence="5">Ubiquinone biosynthesis O-methyltransferase, mitochondrial</fullName>
    </recommendedName>
    <alternativeName>
        <fullName evidence="5">3-demethylubiquinol 3-O-methyltransferase</fullName>
        <ecNumber evidence="5">2.1.1.64</ecNumber>
    </alternativeName>
    <alternativeName>
        <fullName evidence="5">3-demethylubiquinone 3-O-methyltransferase</fullName>
        <ecNumber evidence="5">2.1.1.-</ecNumber>
    </alternativeName>
    <alternativeName>
        <fullName evidence="5">Polyprenyldihydroxybenzoate methyltransferase</fullName>
        <ecNumber evidence="5">2.1.1.114</ecNumber>
    </alternativeName>
</protein>
<dbReference type="SUPFAM" id="SSF53335">
    <property type="entry name" value="S-adenosyl-L-methionine-dependent methyltransferases"/>
    <property type="match status" value="1"/>
</dbReference>
<comment type="similarity">
    <text evidence="5">Belongs to the class I-like SAM-binding methyltransferase superfamily. UbiG/COQ3 family.</text>
</comment>
<keyword evidence="2 5" id="KW-0808">Transferase</keyword>
<dbReference type="Gene3D" id="3.40.50.150">
    <property type="entry name" value="Vaccinia Virus protein VP39"/>
    <property type="match status" value="1"/>
</dbReference>
<keyword evidence="5" id="KW-0472">Membrane</keyword>
<dbReference type="GO" id="GO:0031314">
    <property type="term" value="C:extrinsic component of mitochondrial inner membrane"/>
    <property type="evidence" value="ECO:0007669"/>
    <property type="project" value="UniProtKB-UniRule"/>
</dbReference>
<dbReference type="EMBL" id="GGEC01019920">
    <property type="protein sequence ID" value="MBX00404.1"/>
    <property type="molecule type" value="Transcribed_RNA"/>
</dbReference>
<feature type="binding site" evidence="5">
    <location>
        <position position="211"/>
    </location>
    <ligand>
        <name>Mg(2+)</name>
        <dbReference type="ChEBI" id="CHEBI:18420"/>
    </ligand>
</feature>
<dbReference type="EMBL" id="GGEC01019919">
    <property type="protein sequence ID" value="MBX00403.1"/>
    <property type="molecule type" value="Transcribed_RNA"/>
</dbReference>
<proteinExistence type="inferred from homology"/>
<dbReference type="PANTHER" id="PTHR43464">
    <property type="entry name" value="METHYLTRANSFERASE"/>
    <property type="match status" value="1"/>
</dbReference>
<evidence type="ECO:0000256" key="5">
    <source>
        <dbReference type="HAMAP-Rule" id="MF_03190"/>
    </source>
</evidence>
<dbReference type="GO" id="GO:0061542">
    <property type="term" value="F:3-demethylubiquinol 3-O-methyltransferase activity"/>
    <property type="evidence" value="ECO:0007669"/>
    <property type="project" value="UniProtKB-UniRule"/>
</dbReference>
<dbReference type="GO" id="GO:0010420">
    <property type="term" value="F:polyprenyldihydroxybenzoate methyltransferase activity"/>
    <property type="evidence" value="ECO:0007669"/>
    <property type="project" value="UniProtKB-UniRule"/>
</dbReference>
<dbReference type="AlphaFoldDB" id="A0A2P2K3V0"/>
<dbReference type="HAMAP" id="MF_00472">
    <property type="entry name" value="UbiG"/>
    <property type="match status" value="1"/>
</dbReference>
<evidence type="ECO:0000256" key="4">
    <source>
        <dbReference type="ARBA" id="ARBA00022691"/>
    </source>
</evidence>
<dbReference type="EC" id="2.1.1.-" evidence="5"/>
<keyword evidence="5" id="KW-0479">Metal-binding</keyword>
<feature type="binding site" evidence="5">
    <location>
        <position position="208"/>
    </location>
    <ligand>
        <name>Mg(2+)</name>
        <dbReference type="ChEBI" id="CHEBI:18420"/>
    </ligand>
</feature>
<dbReference type="GO" id="GO:0046872">
    <property type="term" value="F:metal ion binding"/>
    <property type="evidence" value="ECO:0007669"/>
    <property type="project" value="UniProtKB-KW"/>
</dbReference>
<name>A0A2P2K3V0_RHIMU</name>
<keyword evidence="3 5" id="KW-0831">Ubiquinone biosynthesis</keyword>
<dbReference type="UniPathway" id="UPA00232"/>
<comment type="function">
    <text evidence="5">O-methyltransferase required for two non-consecutive steps during ubiquinone biosynthesis. Catalyzes the 2 O-methylation of 3,4-dihydroxy-5-(all-trans-polyprenyl)benzoic acid into 4-hydroxy-3-methoxy-5-(all-trans-polyprenyl)benzoic acid. Also catalyzes the last step of ubiquinone biosynthesis by mediating methylation of 3-demethylubiquinone into ubiquinone. Also able to mediate the methylation of 3-demethylubiquinol into ubiquinol.</text>
</comment>
<sequence length="319" mass="34983">MGSKFLCKLLRVPKSGYISQSLTKHNGRLLSATTVAQSLSLPNSHDLFRLQPISTVSNDNINSTSTQPQGKPKMASSLKDIELSKFSAIADTWWDSEGPFKPLHAMNPTRLAFIRSTLCRHFRKDPLWPRPLEGLKILDVGCGGGILSEPLARMGAAVTGVDAVEKNIKIARLHADLDPVTSSIEYCCTTAEKLVQEQRKFDAVIALEVIEHVANPAEFCESLAGLTDPGGAIMVSTINRTMRSYSTAIIAAEYILHWLPKGTHQWSSFLTPEELALILKRASINVKEMAGFSYNPLTGQWSLSDDISVNFIAFGAKIE</sequence>
<evidence type="ECO:0000313" key="6">
    <source>
        <dbReference type="EMBL" id="MBX00404.1"/>
    </source>
</evidence>
<feature type="binding site" evidence="5">
    <location>
        <position position="110"/>
    </location>
    <ligand>
        <name>S-adenosyl-L-methionine</name>
        <dbReference type="ChEBI" id="CHEBI:59789"/>
    </ligand>
</feature>
<dbReference type="EC" id="2.1.1.114" evidence="5"/>
<keyword evidence="5" id="KW-0496">Mitochondrion</keyword>
<comment type="cofactor">
    <cofactor evidence="5">
        <name>Mg(2+)</name>
        <dbReference type="ChEBI" id="CHEBI:18420"/>
    </cofactor>
</comment>
<dbReference type="InterPro" id="IPR010233">
    <property type="entry name" value="UbiG_MeTrfase"/>
</dbReference>
<dbReference type="InterPro" id="IPR029063">
    <property type="entry name" value="SAM-dependent_MTases_sf"/>
</dbReference>
<comment type="subcellular location">
    <subcellularLocation>
        <location evidence="5">Mitochondrion inner membrane</location>
        <topology evidence="5">Peripheral membrane protein</topology>
        <orientation evidence="5">Matrix side</orientation>
    </subcellularLocation>
</comment>